<name>A0A538TXF1_UNCEI</name>
<gene>
    <name evidence="2" type="ORF">E6K78_01600</name>
</gene>
<accession>A0A538TXF1</accession>
<evidence type="ECO:0000256" key="1">
    <source>
        <dbReference type="SAM" id="Phobius"/>
    </source>
</evidence>
<keyword evidence="1" id="KW-0472">Membrane</keyword>
<reference evidence="2 3" key="1">
    <citation type="journal article" date="2019" name="Nat. Microbiol.">
        <title>Mediterranean grassland soil C-N compound turnover is dependent on rainfall and depth, and is mediated by genomically divergent microorganisms.</title>
        <authorList>
            <person name="Diamond S."/>
            <person name="Andeer P.F."/>
            <person name="Li Z."/>
            <person name="Crits-Christoph A."/>
            <person name="Burstein D."/>
            <person name="Anantharaman K."/>
            <person name="Lane K.R."/>
            <person name="Thomas B.C."/>
            <person name="Pan C."/>
            <person name="Northen T.R."/>
            <person name="Banfield J.F."/>
        </authorList>
    </citation>
    <scope>NUCLEOTIDE SEQUENCE [LARGE SCALE GENOMIC DNA]</scope>
    <source>
        <strain evidence="2">WS_8</strain>
    </source>
</reference>
<protein>
    <submittedName>
        <fullName evidence="2">Uncharacterized protein</fullName>
    </submittedName>
</protein>
<evidence type="ECO:0000313" key="2">
    <source>
        <dbReference type="EMBL" id="TMQ68316.1"/>
    </source>
</evidence>
<dbReference type="EMBL" id="VBOY01000012">
    <property type="protein sequence ID" value="TMQ68316.1"/>
    <property type="molecule type" value="Genomic_DNA"/>
</dbReference>
<feature type="transmembrane region" description="Helical" evidence="1">
    <location>
        <begin position="43"/>
        <end position="60"/>
    </location>
</feature>
<sequence>MTRTWWTNALAPEGHLSGRQLWIATLIAATAAVFWGLVTRTPFVALVTFLTQVFFAWVTPSHRERALARIASAFLAGGMWAAIGMLLSGR</sequence>
<dbReference type="Proteomes" id="UP000316609">
    <property type="component" value="Unassembled WGS sequence"/>
</dbReference>
<keyword evidence="1" id="KW-1133">Transmembrane helix</keyword>
<feature type="transmembrane region" description="Helical" evidence="1">
    <location>
        <begin position="66"/>
        <end position="87"/>
    </location>
</feature>
<comment type="caution">
    <text evidence="2">The sequence shown here is derived from an EMBL/GenBank/DDBJ whole genome shotgun (WGS) entry which is preliminary data.</text>
</comment>
<keyword evidence="1" id="KW-0812">Transmembrane</keyword>
<proteinExistence type="predicted"/>
<evidence type="ECO:0000313" key="3">
    <source>
        <dbReference type="Proteomes" id="UP000316609"/>
    </source>
</evidence>
<feature type="transmembrane region" description="Helical" evidence="1">
    <location>
        <begin position="20"/>
        <end position="38"/>
    </location>
</feature>
<dbReference type="AlphaFoldDB" id="A0A538TXF1"/>
<organism evidence="2 3">
    <name type="scientific">Eiseniibacteriota bacterium</name>
    <dbReference type="NCBI Taxonomy" id="2212470"/>
    <lineage>
        <taxon>Bacteria</taxon>
        <taxon>Candidatus Eiseniibacteriota</taxon>
    </lineage>
</organism>